<feature type="signal peptide" evidence="2">
    <location>
        <begin position="1"/>
        <end position="20"/>
    </location>
</feature>
<name>A0AAV9ZKQ3_9AGAR</name>
<protein>
    <submittedName>
        <fullName evidence="3">Uncharacterized protein</fullName>
    </submittedName>
</protein>
<reference evidence="3 4" key="1">
    <citation type="journal article" date="2024" name="J Genomics">
        <title>Draft genome sequencing and assembly of Favolaschia claudopus CIRM-BRFM 2984 isolated from oak limbs.</title>
        <authorList>
            <person name="Navarro D."/>
            <person name="Drula E."/>
            <person name="Chaduli D."/>
            <person name="Cazenave R."/>
            <person name="Ahrendt S."/>
            <person name="Wang J."/>
            <person name="Lipzen A."/>
            <person name="Daum C."/>
            <person name="Barry K."/>
            <person name="Grigoriev I.V."/>
            <person name="Favel A."/>
            <person name="Rosso M.N."/>
            <person name="Martin F."/>
        </authorList>
    </citation>
    <scope>NUCLEOTIDE SEQUENCE [LARGE SCALE GENOMIC DNA]</scope>
    <source>
        <strain evidence="3 4">CIRM-BRFM 2984</strain>
    </source>
</reference>
<evidence type="ECO:0000313" key="3">
    <source>
        <dbReference type="EMBL" id="KAK6984772.1"/>
    </source>
</evidence>
<evidence type="ECO:0000256" key="1">
    <source>
        <dbReference type="SAM" id="MobiDB-lite"/>
    </source>
</evidence>
<evidence type="ECO:0000256" key="2">
    <source>
        <dbReference type="SAM" id="SignalP"/>
    </source>
</evidence>
<sequence length="212" mass="21149">MRSLLFAASICLLSAAFSVASPQIATLKALSLNQPSETIISPGRIEISAIGSANAQGATTYVEVVEFSSLVEILPSHTITIFSAPTAFTETFVEDASGLSETAILIGATAGSGPQSVVEECQFGTNSLGTCRVQLVGISGSSAVLTESGPVVPFTTLTAPSPGSTGESQSGGGGSASGGMPSPSSNGAEFQAKISQASVVLAFAMLVGGWLV</sequence>
<dbReference type="Proteomes" id="UP001362999">
    <property type="component" value="Unassembled WGS sequence"/>
</dbReference>
<feature type="chain" id="PRO_5043765689" evidence="2">
    <location>
        <begin position="21"/>
        <end position="212"/>
    </location>
</feature>
<feature type="compositionally biased region" description="Low complexity" evidence="1">
    <location>
        <begin position="178"/>
        <end position="187"/>
    </location>
</feature>
<proteinExistence type="predicted"/>
<evidence type="ECO:0000313" key="4">
    <source>
        <dbReference type="Proteomes" id="UP001362999"/>
    </source>
</evidence>
<feature type="region of interest" description="Disordered" evidence="1">
    <location>
        <begin position="156"/>
        <end position="188"/>
    </location>
</feature>
<keyword evidence="2" id="KW-0732">Signal</keyword>
<organism evidence="3 4">
    <name type="scientific">Favolaschia claudopus</name>
    <dbReference type="NCBI Taxonomy" id="2862362"/>
    <lineage>
        <taxon>Eukaryota</taxon>
        <taxon>Fungi</taxon>
        <taxon>Dikarya</taxon>
        <taxon>Basidiomycota</taxon>
        <taxon>Agaricomycotina</taxon>
        <taxon>Agaricomycetes</taxon>
        <taxon>Agaricomycetidae</taxon>
        <taxon>Agaricales</taxon>
        <taxon>Marasmiineae</taxon>
        <taxon>Mycenaceae</taxon>
        <taxon>Favolaschia</taxon>
    </lineage>
</organism>
<dbReference type="AlphaFoldDB" id="A0AAV9ZKQ3"/>
<comment type="caution">
    <text evidence="3">The sequence shown here is derived from an EMBL/GenBank/DDBJ whole genome shotgun (WGS) entry which is preliminary data.</text>
</comment>
<dbReference type="EMBL" id="JAWWNJ010000134">
    <property type="protein sequence ID" value="KAK6984772.1"/>
    <property type="molecule type" value="Genomic_DNA"/>
</dbReference>
<accession>A0AAV9ZKQ3</accession>
<keyword evidence="4" id="KW-1185">Reference proteome</keyword>
<gene>
    <name evidence="3" type="ORF">R3P38DRAFT_2806117</name>
</gene>